<evidence type="ECO:0000259" key="4">
    <source>
        <dbReference type="Pfam" id="PF06276"/>
    </source>
</evidence>
<dbReference type="InterPro" id="IPR022770">
    <property type="entry name" value="IucA/IucC-like_C"/>
</dbReference>
<evidence type="ECO:0000259" key="3">
    <source>
        <dbReference type="Pfam" id="PF04183"/>
    </source>
</evidence>
<dbReference type="PANTHER" id="PTHR34384:SF5">
    <property type="entry name" value="L-2,3-DIAMINOPROPANOATE--CITRATE LIGASE"/>
    <property type="match status" value="1"/>
</dbReference>
<dbReference type="Pfam" id="PF04183">
    <property type="entry name" value="IucA_IucC"/>
    <property type="match status" value="1"/>
</dbReference>
<reference evidence="5 6" key="1">
    <citation type="submission" date="2021-03" db="EMBL/GenBank/DDBJ databases">
        <title>Genomic Encyclopedia of Type Strains, Phase IV (KMG-IV): sequencing the most valuable type-strain genomes for metagenomic binning, comparative biology and taxonomic classification.</title>
        <authorList>
            <person name="Goeker M."/>
        </authorList>
    </citation>
    <scope>NUCLEOTIDE SEQUENCE [LARGE SCALE GENOMIC DNA]</scope>
    <source>
        <strain evidence="5 6">DSM 24950</strain>
    </source>
</reference>
<comment type="caution">
    <text evidence="5">The sequence shown here is derived from an EMBL/GenBank/DDBJ whole genome shotgun (WGS) entry which is preliminary data.</text>
</comment>
<evidence type="ECO:0000256" key="2">
    <source>
        <dbReference type="ARBA" id="ARBA00007832"/>
    </source>
</evidence>
<dbReference type="RefSeq" id="WP_167067150.1">
    <property type="nucleotide sequence ID" value="NZ_JAAOZR010000047.1"/>
</dbReference>
<dbReference type="EMBL" id="JAGGKV010000026">
    <property type="protein sequence ID" value="MBP1966921.1"/>
    <property type="molecule type" value="Genomic_DNA"/>
</dbReference>
<dbReference type="Gene3D" id="6.10.250.3370">
    <property type="match status" value="1"/>
</dbReference>
<dbReference type="PANTHER" id="PTHR34384">
    <property type="entry name" value="L-2,3-DIAMINOPROPANOATE--CITRATE LIGASE"/>
    <property type="match status" value="1"/>
</dbReference>
<comment type="similarity">
    <text evidence="2">Belongs to the IucA/IucC family.</text>
</comment>
<comment type="pathway">
    <text evidence="1">Siderophore biosynthesis.</text>
</comment>
<feature type="domain" description="Aerobactin siderophore biosynthesis IucA/IucC-like C-terminal" evidence="4">
    <location>
        <begin position="415"/>
        <end position="573"/>
    </location>
</feature>
<gene>
    <name evidence="5" type="ORF">J2Z65_006182</name>
</gene>
<sequence length="587" mass="67161">MLQQQTDAAAKSTELAEKATIRALLNSYLRETGERDPRAAIPGLRYFIDSFPKQGDPFMLHLQMIGKTITGAMIYYSAIGQHTYGTFFYEAISGGVFRELSMARLLTLLLTELRSREKADNGEAYEASIRTRIENSYRRMSLYMEHYLSQGQSEQGWKPECVRSEQSLYMGHPFHPYPKSTEGFDFGELAAYSPEMGASFQLHYFAVRREFVQEEWLAGKEAEAIPPSAILHARQQLGDAASDYRLLPMHPWQAVYVMRQPQVQQRMKQSDIISLGLCGPVVYPTSSVRTVWEPAGGYGFKLPLHVRITNLLRENTKEQAERTMDAARVLHHLKKECHTTHFRILSETGYSRVRLEEMPEEWSSSFTVIYRPMELSNPFTYVLASLLECLPEQSEPKLIQAIRRSGQGTLPDMRDWLAAYLRISMVSLLRLFADRGISFEAHLQNSLVSLKNGMPDCFYVRDLEGVSIDRRKAVEAGWLNTLLAEDSPVLYEESEAWMRTKYYFFVNHLGSLIHTIAAYGGEGEEHYWRIVQSVLRQELSGADDRLLPYIDDLLYSESLPAKANFTSCFLARGERPLFVDIPNPMKV</sequence>
<dbReference type="InterPro" id="IPR037455">
    <property type="entry name" value="LucA/IucC-like"/>
</dbReference>
<name>A0ABS4I975_9BACL</name>
<keyword evidence="6" id="KW-1185">Reference proteome</keyword>
<feature type="domain" description="Aerobactin siderophore biosynthesis IucA/IucC N-terminal" evidence="3">
    <location>
        <begin position="162"/>
        <end position="371"/>
    </location>
</feature>
<evidence type="ECO:0000256" key="1">
    <source>
        <dbReference type="ARBA" id="ARBA00004924"/>
    </source>
</evidence>
<dbReference type="Proteomes" id="UP001519344">
    <property type="component" value="Unassembled WGS sequence"/>
</dbReference>
<evidence type="ECO:0000313" key="6">
    <source>
        <dbReference type="Proteomes" id="UP001519344"/>
    </source>
</evidence>
<dbReference type="Gene3D" id="1.10.510.40">
    <property type="match status" value="1"/>
</dbReference>
<evidence type="ECO:0000313" key="5">
    <source>
        <dbReference type="EMBL" id="MBP1966921.1"/>
    </source>
</evidence>
<dbReference type="Pfam" id="PF06276">
    <property type="entry name" value="FhuF"/>
    <property type="match status" value="1"/>
</dbReference>
<proteinExistence type="inferred from homology"/>
<organism evidence="5 6">
    <name type="scientific">Paenibacillus aceris</name>
    <dbReference type="NCBI Taxonomy" id="869555"/>
    <lineage>
        <taxon>Bacteria</taxon>
        <taxon>Bacillati</taxon>
        <taxon>Bacillota</taxon>
        <taxon>Bacilli</taxon>
        <taxon>Bacillales</taxon>
        <taxon>Paenibacillaceae</taxon>
        <taxon>Paenibacillus</taxon>
    </lineage>
</organism>
<accession>A0ABS4I975</accession>
<dbReference type="InterPro" id="IPR007310">
    <property type="entry name" value="Aerobactin_biosyn_IucA/IucC_N"/>
</dbReference>
<protein>
    <submittedName>
        <fullName evidence="5">Siderophore synthetase component</fullName>
    </submittedName>
</protein>